<accession>A0ABY2CVZ2</accession>
<evidence type="ECO:0000313" key="5">
    <source>
        <dbReference type="Proteomes" id="UP000294801"/>
    </source>
</evidence>
<evidence type="ECO:0000313" key="4">
    <source>
        <dbReference type="EMBL" id="TCW31427.1"/>
    </source>
</evidence>
<keyword evidence="2" id="KW-0808">Transferase</keyword>
<gene>
    <name evidence="4" type="ORF">EV669_105128</name>
</gene>
<keyword evidence="1 4" id="KW-0489">Methyltransferase</keyword>
<dbReference type="PANTHER" id="PTHR30481">
    <property type="entry name" value="DNA ADENINE METHYLASE"/>
    <property type="match status" value="1"/>
</dbReference>
<dbReference type="Pfam" id="PF02086">
    <property type="entry name" value="MethyltransfD12"/>
    <property type="match status" value="1"/>
</dbReference>
<evidence type="ECO:0000256" key="1">
    <source>
        <dbReference type="ARBA" id="ARBA00022603"/>
    </source>
</evidence>
<dbReference type="InterPro" id="IPR029063">
    <property type="entry name" value="SAM-dependent_MTases_sf"/>
</dbReference>
<dbReference type="Proteomes" id="UP000294801">
    <property type="component" value="Unassembled WGS sequence"/>
</dbReference>
<dbReference type="GO" id="GO:0008168">
    <property type="term" value="F:methyltransferase activity"/>
    <property type="evidence" value="ECO:0007669"/>
    <property type="project" value="UniProtKB-KW"/>
</dbReference>
<dbReference type="GO" id="GO:0032259">
    <property type="term" value="P:methylation"/>
    <property type="evidence" value="ECO:0007669"/>
    <property type="project" value="UniProtKB-KW"/>
</dbReference>
<dbReference type="SUPFAM" id="SSF53335">
    <property type="entry name" value="S-adenosyl-L-methionine-dependent methyltransferases"/>
    <property type="match status" value="1"/>
</dbReference>
<organism evidence="4 5">
    <name type="scientific">Gulbenkiania mobilis</name>
    <dbReference type="NCBI Taxonomy" id="397457"/>
    <lineage>
        <taxon>Bacteria</taxon>
        <taxon>Pseudomonadati</taxon>
        <taxon>Pseudomonadota</taxon>
        <taxon>Betaproteobacteria</taxon>
        <taxon>Neisseriales</taxon>
        <taxon>Chromobacteriaceae</taxon>
        <taxon>Gulbenkiania</taxon>
    </lineage>
</organism>
<keyword evidence="3" id="KW-0949">S-adenosyl-L-methionine</keyword>
<dbReference type="InterPro" id="IPR012327">
    <property type="entry name" value="MeTrfase_D12"/>
</dbReference>
<dbReference type="PANTHER" id="PTHR30481:SF4">
    <property type="entry name" value="SITE-SPECIFIC DNA-METHYLTRANSFERASE (ADENINE-SPECIFIC)"/>
    <property type="match status" value="1"/>
</dbReference>
<dbReference type="Gene3D" id="3.40.50.150">
    <property type="entry name" value="Vaccinia Virus protein VP39"/>
    <property type="match status" value="2"/>
</dbReference>
<keyword evidence="5" id="KW-1185">Reference proteome</keyword>
<dbReference type="RefSeq" id="WP_132098488.1">
    <property type="nucleotide sequence ID" value="NZ_SMDA01000005.1"/>
</dbReference>
<protein>
    <submittedName>
        <fullName evidence="4">DNA adenine methylase</fullName>
    </submittedName>
</protein>
<dbReference type="PRINTS" id="PR00505">
    <property type="entry name" value="D12N6MTFRASE"/>
</dbReference>
<name>A0ABY2CVZ2_GULMO</name>
<dbReference type="EMBL" id="SMDA01000005">
    <property type="protein sequence ID" value="TCW31427.1"/>
    <property type="molecule type" value="Genomic_DNA"/>
</dbReference>
<evidence type="ECO:0000256" key="3">
    <source>
        <dbReference type="ARBA" id="ARBA00022691"/>
    </source>
</evidence>
<proteinExistence type="predicted"/>
<evidence type="ECO:0000256" key="2">
    <source>
        <dbReference type="ARBA" id="ARBA00022679"/>
    </source>
</evidence>
<reference evidence="4 5" key="1">
    <citation type="submission" date="2019-03" db="EMBL/GenBank/DDBJ databases">
        <title>Genomic Encyclopedia of Type Strains, Phase IV (KMG-IV): sequencing the most valuable type-strain genomes for metagenomic binning, comparative biology and taxonomic classification.</title>
        <authorList>
            <person name="Goeker M."/>
        </authorList>
    </citation>
    <scope>NUCLEOTIDE SEQUENCE [LARGE SCALE GENOMIC DNA]</scope>
    <source>
        <strain evidence="4 5">DSM 18507</strain>
    </source>
</reference>
<comment type="caution">
    <text evidence="4">The sequence shown here is derived from an EMBL/GenBank/DDBJ whole genome shotgun (WGS) entry which is preliminary data.</text>
</comment>
<sequence>MAGEHKPVTPFLRYVGGKRWLARRIIAMLPEHTCYVEPFGGMGAVLLAKPRSKVEAWNDIDGGLANVMRCAKYHPDELERELSFMLMHRGERLRWRATHPGETDIQRAARWIMVRHSGFQGGAGRGFCVSKTAPAKPIPKLVDQMRAVSQRLQSVMIEQLPWQRMIDLYDGEGTVFFLDPPYADGDQQIYDHAFSADDHAALRERLRSVRGRWILTYGDHPLIRDLYRDCHIEEVRRVRALNQAAKRDYVELVIAP</sequence>